<keyword evidence="3" id="KW-1185">Reference proteome</keyword>
<feature type="compositionally biased region" description="Low complexity" evidence="1">
    <location>
        <begin position="215"/>
        <end position="227"/>
    </location>
</feature>
<protein>
    <submittedName>
        <fullName evidence="2">Uncharacterized protein</fullName>
    </submittedName>
</protein>
<reference evidence="2" key="1">
    <citation type="submission" date="2021-07" db="EMBL/GenBank/DDBJ databases">
        <title>Complete genome sequence of Crassaminicella sp. 143-21, isolated from a deep-sea hydrothermal vent.</title>
        <authorList>
            <person name="Li X."/>
        </authorList>
    </citation>
    <scope>NUCLEOTIDE SEQUENCE</scope>
    <source>
        <strain evidence="2">143-21</strain>
    </source>
</reference>
<sequence>MNELIPFDQNEIYVPVDELGIARFPSFNNKIFIFVIPLLLFAFLRNKNIAPTLSTRDYDAPKPPVLNTNTLDKMSNLLENVKKATALNDLKRNVSQSGNIFGKRNIALFKEALHVFSESMNKDSKANIQKIINVLSVAEKVKDVKNILNIQKAVRSENGDMSAQINNIIDAIAPMLPPEQVKNIDNFKKMAQMMKLMSLFDNTDEDDDQEDDKNLSTSSSEENNSIEADTDDAPTEK</sequence>
<accession>A0ABX8R977</accession>
<proteinExistence type="predicted"/>
<feature type="region of interest" description="Disordered" evidence="1">
    <location>
        <begin position="202"/>
        <end position="237"/>
    </location>
</feature>
<organism evidence="2 3">
    <name type="scientific">Crassaminicella indica</name>
    <dbReference type="NCBI Taxonomy" id="2855394"/>
    <lineage>
        <taxon>Bacteria</taxon>
        <taxon>Bacillati</taxon>
        <taxon>Bacillota</taxon>
        <taxon>Clostridia</taxon>
        <taxon>Eubacteriales</taxon>
        <taxon>Clostridiaceae</taxon>
        <taxon>Crassaminicella</taxon>
    </lineage>
</organism>
<feature type="compositionally biased region" description="Acidic residues" evidence="1">
    <location>
        <begin position="228"/>
        <end position="237"/>
    </location>
</feature>
<dbReference type="Proteomes" id="UP000886818">
    <property type="component" value="Chromosome"/>
</dbReference>
<evidence type="ECO:0000313" key="3">
    <source>
        <dbReference type="Proteomes" id="UP000886818"/>
    </source>
</evidence>
<dbReference type="EMBL" id="CP078093">
    <property type="protein sequence ID" value="QXM05614.1"/>
    <property type="molecule type" value="Genomic_DNA"/>
</dbReference>
<evidence type="ECO:0000313" key="2">
    <source>
        <dbReference type="EMBL" id="QXM05614.1"/>
    </source>
</evidence>
<gene>
    <name evidence="2" type="ORF">KVH43_09545</name>
</gene>
<feature type="compositionally biased region" description="Acidic residues" evidence="1">
    <location>
        <begin position="202"/>
        <end position="211"/>
    </location>
</feature>
<evidence type="ECO:0000256" key="1">
    <source>
        <dbReference type="SAM" id="MobiDB-lite"/>
    </source>
</evidence>
<dbReference type="RefSeq" id="WP_218282312.1">
    <property type="nucleotide sequence ID" value="NZ_CP078093.1"/>
</dbReference>
<name>A0ABX8R977_9CLOT</name>